<dbReference type="InterPro" id="IPR052163">
    <property type="entry name" value="DGC-Regulatory_Protein"/>
</dbReference>
<dbReference type="RefSeq" id="WP_186835335.1">
    <property type="nucleotide sequence ID" value="NZ_JACOOQ010000016.1"/>
</dbReference>
<dbReference type="Gene3D" id="3.30.70.270">
    <property type="match status" value="1"/>
</dbReference>
<dbReference type="SMART" id="SM00267">
    <property type="entry name" value="GGDEF"/>
    <property type="match status" value="1"/>
</dbReference>
<keyword evidence="4" id="KW-1185">Reference proteome</keyword>
<dbReference type="EMBL" id="JACOOQ010000016">
    <property type="protein sequence ID" value="MBC5640698.1"/>
    <property type="molecule type" value="Genomic_DNA"/>
</dbReference>
<dbReference type="CDD" id="cd01949">
    <property type="entry name" value="GGDEF"/>
    <property type="match status" value="1"/>
</dbReference>
<protein>
    <submittedName>
        <fullName evidence="3">Diguanylate cyclase</fullName>
    </submittedName>
</protein>
<reference evidence="3" key="1">
    <citation type="submission" date="2020-08" db="EMBL/GenBank/DDBJ databases">
        <title>Genome public.</title>
        <authorList>
            <person name="Liu C."/>
            <person name="Sun Q."/>
        </authorList>
    </citation>
    <scope>NUCLEOTIDE SEQUENCE</scope>
    <source>
        <strain evidence="3">NSJ-42</strain>
    </source>
</reference>
<comment type="caution">
    <text evidence="3">The sequence shown here is derived from an EMBL/GenBank/DDBJ whole genome shotgun (WGS) entry which is preliminary data.</text>
</comment>
<dbReference type="PROSITE" id="PS50887">
    <property type="entry name" value="GGDEF"/>
    <property type="match status" value="1"/>
</dbReference>
<dbReference type="PANTHER" id="PTHR46663">
    <property type="entry name" value="DIGUANYLATE CYCLASE DGCT-RELATED"/>
    <property type="match status" value="1"/>
</dbReference>
<proteinExistence type="predicted"/>
<keyword evidence="1" id="KW-0472">Membrane</keyword>
<dbReference type="InterPro" id="IPR000160">
    <property type="entry name" value="GGDEF_dom"/>
</dbReference>
<dbReference type="PANTHER" id="PTHR46663:SF2">
    <property type="entry name" value="GGDEF DOMAIN-CONTAINING PROTEIN"/>
    <property type="match status" value="1"/>
</dbReference>
<dbReference type="Proteomes" id="UP000662088">
    <property type="component" value="Unassembled WGS sequence"/>
</dbReference>
<feature type="domain" description="GGDEF" evidence="2">
    <location>
        <begin position="576"/>
        <end position="710"/>
    </location>
</feature>
<dbReference type="SMART" id="SM00062">
    <property type="entry name" value="PBPb"/>
    <property type="match status" value="2"/>
</dbReference>
<evidence type="ECO:0000256" key="1">
    <source>
        <dbReference type="SAM" id="Phobius"/>
    </source>
</evidence>
<name>A0A8I0AEU0_9CLOT</name>
<evidence type="ECO:0000313" key="4">
    <source>
        <dbReference type="Proteomes" id="UP000662088"/>
    </source>
</evidence>
<dbReference type="Gene3D" id="3.40.190.10">
    <property type="entry name" value="Periplasmic binding protein-like II"/>
    <property type="match status" value="4"/>
</dbReference>
<accession>A0A8I0AEU0</accession>
<keyword evidence="1" id="KW-0812">Transmembrane</keyword>
<dbReference type="SUPFAM" id="SSF53850">
    <property type="entry name" value="Periplasmic binding protein-like II"/>
    <property type="match status" value="2"/>
</dbReference>
<keyword evidence="1" id="KW-1133">Transmembrane helix</keyword>
<evidence type="ECO:0000313" key="3">
    <source>
        <dbReference type="EMBL" id="MBC5640698.1"/>
    </source>
</evidence>
<dbReference type="InterPro" id="IPR029787">
    <property type="entry name" value="Nucleotide_cyclase"/>
</dbReference>
<dbReference type="InterPro" id="IPR043128">
    <property type="entry name" value="Rev_trsase/Diguanyl_cyclase"/>
</dbReference>
<sequence length="712" mass="81774">MKKIIFATILLLLTYIMNFYPLQIAYAKDNTINVGFSEVDGFSKFIDGKYTGYLYEYLMEISKFTGWKYNFIECTPDEITTKLMNGEIDLAGAMLKNDFTETLFDFPEYDIGASYYTISVLKNNTTIVETDFKTLNNITVGVVEGSSAIDKFYKFCENNNIKNIKIIEYDKNSDNLLHTALKNKEIDAILAKDLLLSKDERVVTKFASRPYYLATTKGNDAIIKELNYSISQIRQISPNYSISLYNKYFQVEDNYHLSLTHDEMEFLKNIKKIKAVYVNNFAPLQNWNSKNKKPEGISIDIANIISKKLNINIELQVVDSFEEALNFIKEHKADILIGIPNNYSFMDEYNLYMTKSYISSPIFKIENKLTVNADESDKILALPKKYLYDLDISIENIDSSKIIYYDNIEDCINAVNKGTADYTYGDLYSIESNTREKYYKNISVIYKNKLNNDLCIGLSNNNDVLLLRIINKIINSISAEELNTIVYKNTLYTKNKITLQSFIYSNYIEVMIFIISILVITSLSTYIIMKIRLQNKNKQNSLLKEKSETDSLTGIFNRGACKELVSNYIENKSNDLYGAFFIIDIDNFKGVNDNLGHKIGDDVLKDLADNLKRLFRKSDIVGRWGGDEFIVFMKDLDFSNLHVASKIATNLCNTMNKTVTYNDISQNISLSIGIVFTKDNINFTELYQKADEILYTVKENGKNGFSTNILNN</sequence>
<dbReference type="InterPro" id="IPR001638">
    <property type="entry name" value="Solute-binding_3/MltF_N"/>
</dbReference>
<dbReference type="SUPFAM" id="SSF55073">
    <property type="entry name" value="Nucleotide cyclase"/>
    <property type="match status" value="1"/>
</dbReference>
<dbReference type="Pfam" id="PF00497">
    <property type="entry name" value="SBP_bac_3"/>
    <property type="match status" value="1"/>
</dbReference>
<dbReference type="AlphaFoldDB" id="A0A8I0AEU0"/>
<organism evidence="3 4">
    <name type="scientific">Clostridium lentum</name>
    <dbReference type="NCBI Taxonomy" id="2763037"/>
    <lineage>
        <taxon>Bacteria</taxon>
        <taxon>Bacillati</taxon>
        <taxon>Bacillota</taxon>
        <taxon>Clostridia</taxon>
        <taxon>Eubacteriales</taxon>
        <taxon>Clostridiaceae</taxon>
        <taxon>Clostridium</taxon>
    </lineage>
</organism>
<evidence type="ECO:0000259" key="2">
    <source>
        <dbReference type="PROSITE" id="PS50887"/>
    </source>
</evidence>
<dbReference type="NCBIfam" id="TIGR00254">
    <property type="entry name" value="GGDEF"/>
    <property type="match status" value="1"/>
</dbReference>
<dbReference type="Pfam" id="PF00990">
    <property type="entry name" value="GGDEF"/>
    <property type="match status" value="1"/>
</dbReference>
<gene>
    <name evidence="3" type="ORF">H8R92_09760</name>
</gene>
<feature type="transmembrane region" description="Helical" evidence="1">
    <location>
        <begin position="510"/>
        <end position="529"/>
    </location>
</feature>